<keyword evidence="3 6" id="KW-0560">Oxidoreductase</keyword>
<dbReference type="InterPro" id="IPR000627">
    <property type="entry name" value="Intradiol_dOase_C"/>
</dbReference>
<dbReference type="InterPro" id="IPR015889">
    <property type="entry name" value="Intradiol_dOase_core"/>
</dbReference>
<name>A0A517VHZ1_9PLAN</name>
<evidence type="ECO:0000313" key="7">
    <source>
        <dbReference type="Proteomes" id="UP000316855"/>
    </source>
</evidence>
<dbReference type="AlphaFoldDB" id="A0A517VHZ1"/>
<reference evidence="6 7" key="1">
    <citation type="submission" date="2019-02" db="EMBL/GenBank/DDBJ databases">
        <title>Deep-cultivation of Planctomycetes and their phenomic and genomic characterization uncovers novel biology.</title>
        <authorList>
            <person name="Wiegand S."/>
            <person name="Jogler M."/>
            <person name="Boedeker C."/>
            <person name="Pinto D."/>
            <person name="Vollmers J."/>
            <person name="Rivas-Marin E."/>
            <person name="Kohn T."/>
            <person name="Peeters S.H."/>
            <person name="Heuer A."/>
            <person name="Rast P."/>
            <person name="Oberbeckmann S."/>
            <person name="Bunk B."/>
            <person name="Jeske O."/>
            <person name="Meyerdierks A."/>
            <person name="Storesund J.E."/>
            <person name="Kallscheuer N."/>
            <person name="Luecker S."/>
            <person name="Lage O.M."/>
            <person name="Pohl T."/>
            <person name="Merkel B.J."/>
            <person name="Hornburger P."/>
            <person name="Mueller R.-W."/>
            <person name="Bruemmer F."/>
            <person name="Labrenz M."/>
            <person name="Spormann A.M."/>
            <person name="Op den Camp H."/>
            <person name="Overmann J."/>
            <person name="Amann R."/>
            <person name="Jetten M.S.M."/>
            <person name="Mascher T."/>
            <person name="Medema M.H."/>
            <person name="Devos D.P."/>
            <person name="Kaster A.-K."/>
            <person name="Ovreas L."/>
            <person name="Rohde M."/>
            <person name="Galperin M.Y."/>
            <person name="Jogler C."/>
        </authorList>
    </citation>
    <scope>NUCLEOTIDE SEQUENCE [LARGE SCALE GENOMIC DNA]</scope>
    <source>
        <strain evidence="6 7">Pan161</strain>
    </source>
</reference>
<sequence length="252" mass="27878">MSSSLSDLKRRNFLKWSAFSVAALTTPGLMAEELIRTPAMTEGPFYPDKMPLDTDNDLLIINDSLTPAVGEITYLGGKVLDAKGQPLRNAFVEIWQVDSKASYLHTRGENKEGRDGNFQGYGRFMTDSKGQYFFRTIKPVPYRAGRGFRTPHIHVAVSKNGQRILTTQLLINGHELNAEDGVYRQIRNPEQRKSILVDFKPLPDSKLGELAANFDIVLGKTAEENPDGTIKGGIGKSELTGGGRGPRPSRKQ</sequence>
<dbReference type="GO" id="GO:0018578">
    <property type="term" value="F:protocatechuate 3,4-dioxygenase activity"/>
    <property type="evidence" value="ECO:0007669"/>
    <property type="project" value="UniProtKB-EC"/>
</dbReference>
<gene>
    <name evidence="6" type="primary">pcaH</name>
    <name evidence="6" type="ORF">Pan161_42660</name>
</gene>
<dbReference type="PANTHER" id="PTHR33711:SF9">
    <property type="entry name" value="PROTOCATECHUATE 3,4-DIOXYGENASE ALPHA CHAIN"/>
    <property type="match status" value="1"/>
</dbReference>
<dbReference type="PANTHER" id="PTHR33711">
    <property type="entry name" value="DIOXYGENASE, PUTATIVE (AFU_ORTHOLOGUE AFUA_2G02910)-RELATED"/>
    <property type="match status" value="1"/>
</dbReference>
<keyword evidence="7" id="KW-1185">Reference proteome</keyword>
<dbReference type="Pfam" id="PF00775">
    <property type="entry name" value="Dioxygenase_C"/>
    <property type="match status" value="1"/>
</dbReference>
<evidence type="ECO:0000256" key="1">
    <source>
        <dbReference type="ARBA" id="ARBA00007825"/>
    </source>
</evidence>
<accession>A0A517VHZ1</accession>
<comment type="similarity">
    <text evidence="1">Belongs to the intradiol ring-cleavage dioxygenase family.</text>
</comment>
<proteinExistence type="inferred from homology"/>
<dbReference type="InterPro" id="IPR006311">
    <property type="entry name" value="TAT_signal"/>
</dbReference>
<evidence type="ECO:0000256" key="2">
    <source>
        <dbReference type="ARBA" id="ARBA00022964"/>
    </source>
</evidence>
<dbReference type="PROSITE" id="PS51318">
    <property type="entry name" value="TAT"/>
    <property type="match status" value="1"/>
</dbReference>
<dbReference type="GO" id="GO:0008199">
    <property type="term" value="F:ferric iron binding"/>
    <property type="evidence" value="ECO:0007669"/>
    <property type="project" value="InterPro"/>
</dbReference>
<dbReference type="SUPFAM" id="SSF49482">
    <property type="entry name" value="Aromatic compound dioxygenase"/>
    <property type="match status" value="1"/>
</dbReference>
<dbReference type="EMBL" id="CP036343">
    <property type="protein sequence ID" value="QDT92598.1"/>
    <property type="molecule type" value="Genomic_DNA"/>
</dbReference>
<evidence type="ECO:0000256" key="4">
    <source>
        <dbReference type="SAM" id="MobiDB-lite"/>
    </source>
</evidence>
<dbReference type="Proteomes" id="UP000316855">
    <property type="component" value="Chromosome"/>
</dbReference>
<dbReference type="KEGG" id="gax:Pan161_42660"/>
<keyword evidence="2 6" id="KW-0223">Dioxygenase</keyword>
<dbReference type="InterPro" id="IPR050770">
    <property type="entry name" value="Intradiol_RC_Dioxygenase"/>
</dbReference>
<dbReference type="Gene3D" id="2.60.130.10">
    <property type="entry name" value="Aromatic compound dioxygenase"/>
    <property type="match status" value="1"/>
</dbReference>
<evidence type="ECO:0000259" key="5">
    <source>
        <dbReference type="Pfam" id="PF00775"/>
    </source>
</evidence>
<protein>
    <submittedName>
        <fullName evidence="6">Protocatechuate 3,4-dioxygenase beta chain</fullName>
        <ecNumber evidence="6">1.13.11.3</ecNumber>
    </submittedName>
</protein>
<evidence type="ECO:0000313" key="6">
    <source>
        <dbReference type="EMBL" id="QDT92598.1"/>
    </source>
</evidence>
<dbReference type="InterPro" id="IPR039387">
    <property type="entry name" value="3_4-PCD"/>
</dbReference>
<dbReference type="OrthoDB" id="9800887at2"/>
<dbReference type="EC" id="1.13.11.3" evidence="6"/>
<dbReference type="RefSeq" id="WP_145230393.1">
    <property type="nucleotide sequence ID" value="NZ_CP036343.1"/>
</dbReference>
<feature type="compositionally biased region" description="Gly residues" evidence="4">
    <location>
        <begin position="230"/>
        <end position="245"/>
    </location>
</feature>
<dbReference type="CDD" id="cd03459">
    <property type="entry name" value="3_4-PCD"/>
    <property type="match status" value="1"/>
</dbReference>
<feature type="region of interest" description="Disordered" evidence="4">
    <location>
        <begin position="224"/>
        <end position="252"/>
    </location>
</feature>
<feature type="domain" description="Intradiol ring-cleavage dioxygenases" evidence="5">
    <location>
        <begin position="42"/>
        <end position="218"/>
    </location>
</feature>
<evidence type="ECO:0000256" key="3">
    <source>
        <dbReference type="ARBA" id="ARBA00023002"/>
    </source>
</evidence>
<organism evidence="6 7">
    <name type="scientific">Gimesia algae</name>
    <dbReference type="NCBI Taxonomy" id="2527971"/>
    <lineage>
        <taxon>Bacteria</taxon>
        <taxon>Pseudomonadati</taxon>
        <taxon>Planctomycetota</taxon>
        <taxon>Planctomycetia</taxon>
        <taxon>Planctomycetales</taxon>
        <taxon>Planctomycetaceae</taxon>
        <taxon>Gimesia</taxon>
    </lineage>
</organism>